<evidence type="ECO:0000313" key="6">
    <source>
        <dbReference type="Proteomes" id="UP000746747"/>
    </source>
</evidence>
<sequence length="264" mass="29813">MVVTLFTSSSIYDHSDFQANWFVPLVLLSTFVISTVTGNTECVRQPVNNNSHDLSNYDDKMGSTMANNSDGHFNVEDCAGNREWIPRINNQPETSEFYNIGGFFHRCRQACAMQRHLIPLNAWVMLLLMRLAYAGHKCVWIHGTVHCHKDPAKNLNVEVRVYDRDGLSIAKIIDPDDLMGVTFTNEDGSFQLDGCGADIDWIPGIPNYPEPYLQILHYCNSQTGEILRLPPFRTFVPKTHEIGTINLDLPIQVSPAENNAKLMN</sequence>
<dbReference type="GO" id="GO:0005576">
    <property type="term" value="C:extracellular region"/>
    <property type="evidence" value="ECO:0007669"/>
    <property type="project" value="UniProtKB-SubCell"/>
</dbReference>
<accession>A0A8J2LZ97</accession>
<protein>
    <recommendedName>
        <fullName evidence="7">Transthyretin-like family protein</fullName>
    </recommendedName>
</protein>
<dbReference type="InterPro" id="IPR001534">
    <property type="entry name" value="Transthyretin-like"/>
</dbReference>
<evidence type="ECO:0000313" key="5">
    <source>
        <dbReference type="EMBL" id="CAG9536033.1"/>
    </source>
</evidence>
<dbReference type="OrthoDB" id="5781504at2759"/>
<gene>
    <name evidence="5" type="ORF">CJOHNSTONI_LOCUS5996</name>
</gene>
<evidence type="ECO:0008006" key="7">
    <source>
        <dbReference type="Google" id="ProtNLM"/>
    </source>
</evidence>
<reference evidence="5" key="1">
    <citation type="submission" date="2021-09" db="EMBL/GenBank/DDBJ databases">
        <authorList>
            <consortium name="Pathogen Informatics"/>
        </authorList>
    </citation>
    <scope>NUCLEOTIDE SEQUENCE</scope>
</reference>
<dbReference type="Gene3D" id="2.60.40.3330">
    <property type="match status" value="1"/>
</dbReference>
<comment type="similarity">
    <text evidence="2">Belongs to the nematode transthyretin-like family.</text>
</comment>
<dbReference type="GO" id="GO:0009986">
    <property type="term" value="C:cell surface"/>
    <property type="evidence" value="ECO:0007669"/>
    <property type="project" value="InterPro"/>
</dbReference>
<comment type="caution">
    <text evidence="5">The sequence shown here is derived from an EMBL/GenBank/DDBJ whole genome shotgun (WGS) entry which is preliminary data.</text>
</comment>
<keyword evidence="3" id="KW-0964">Secreted</keyword>
<evidence type="ECO:0000256" key="1">
    <source>
        <dbReference type="ARBA" id="ARBA00004613"/>
    </source>
</evidence>
<dbReference type="EMBL" id="CAKAEH010001423">
    <property type="protein sequence ID" value="CAG9536033.1"/>
    <property type="molecule type" value="Genomic_DNA"/>
</dbReference>
<keyword evidence="6" id="KW-1185">Reference proteome</keyword>
<dbReference type="PANTHER" id="PTHR21700">
    <property type="entry name" value="TRANSTHYRETIN-LIKE FAMILY PROTEIN-RELATED"/>
    <property type="match status" value="1"/>
</dbReference>
<name>A0A8J2LZ97_9BILA</name>
<dbReference type="Pfam" id="PF01060">
    <property type="entry name" value="TTR-52"/>
    <property type="match status" value="1"/>
</dbReference>
<proteinExistence type="inferred from homology"/>
<evidence type="ECO:0000256" key="3">
    <source>
        <dbReference type="ARBA" id="ARBA00022525"/>
    </source>
</evidence>
<keyword evidence="4" id="KW-0732">Signal</keyword>
<evidence type="ECO:0000256" key="4">
    <source>
        <dbReference type="ARBA" id="ARBA00022729"/>
    </source>
</evidence>
<comment type="subcellular location">
    <subcellularLocation>
        <location evidence="1">Secreted</location>
    </subcellularLocation>
</comment>
<organism evidence="5 6">
    <name type="scientific">Cercopithifilaria johnstoni</name>
    <dbReference type="NCBI Taxonomy" id="2874296"/>
    <lineage>
        <taxon>Eukaryota</taxon>
        <taxon>Metazoa</taxon>
        <taxon>Ecdysozoa</taxon>
        <taxon>Nematoda</taxon>
        <taxon>Chromadorea</taxon>
        <taxon>Rhabditida</taxon>
        <taxon>Spirurina</taxon>
        <taxon>Spiruromorpha</taxon>
        <taxon>Filarioidea</taxon>
        <taxon>Onchocercidae</taxon>
        <taxon>Cercopithifilaria</taxon>
    </lineage>
</organism>
<dbReference type="AlphaFoldDB" id="A0A8J2LZ97"/>
<dbReference type="Proteomes" id="UP000746747">
    <property type="component" value="Unassembled WGS sequence"/>
</dbReference>
<dbReference type="InterPro" id="IPR038479">
    <property type="entry name" value="Transthyretin-like_sf"/>
</dbReference>
<evidence type="ECO:0000256" key="2">
    <source>
        <dbReference type="ARBA" id="ARBA00010112"/>
    </source>
</evidence>
<dbReference type="PANTHER" id="PTHR21700:SF12">
    <property type="entry name" value="TRANSTHYRETIN-LIKE FAMILY PROTEIN"/>
    <property type="match status" value="1"/>
</dbReference>